<dbReference type="EMBL" id="CAMAPF010001057">
    <property type="protein sequence ID" value="CAH9143913.1"/>
    <property type="molecule type" value="Genomic_DNA"/>
</dbReference>
<protein>
    <submittedName>
        <fullName evidence="2">Uncharacterized protein</fullName>
    </submittedName>
</protein>
<name>A0AAV0G830_9ASTE</name>
<reference evidence="2" key="1">
    <citation type="submission" date="2022-07" db="EMBL/GenBank/DDBJ databases">
        <authorList>
            <person name="Macas J."/>
            <person name="Novak P."/>
            <person name="Neumann P."/>
        </authorList>
    </citation>
    <scope>NUCLEOTIDE SEQUENCE</scope>
</reference>
<evidence type="ECO:0000313" key="3">
    <source>
        <dbReference type="Proteomes" id="UP001152523"/>
    </source>
</evidence>
<dbReference type="AlphaFoldDB" id="A0AAV0G830"/>
<dbReference type="PANTHER" id="PTHR33384:SF22">
    <property type="match status" value="1"/>
</dbReference>
<comment type="caution">
    <text evidence="2">The sequence shown here is derived from an EMBL/GenBank/DDBJ whole genome shotgun (WGS) entry which is preliminary data.</text>
</comment>
<feature type="compositionally biased region" description="Pro residues" evidence="1">
    <location>
        <begin position="128"/>
        <end position="142"/>
    </location>
</feature>
<evidence type="ECO:0000313" key="2">
    <source>
        <dbReference type="EMBL" id="CAH9143913.1"/>
    </source>
</evidence>
<keyword evidence="3" id="KW-1185">Reference proteome</keyword>
<sequence length="181" mass="18882">MMMMRASRGVDAALSSGVACPKPRRVGGFFNSPSGFDAVQSIKPSCYLQFGHQMEACDSESGTELLDIILTKGGCSYGEGRANFQTDSSLSPFFSGTPPSRSSNPLIQDTQFGHDIFDPITPTLEAIAPPPPPSSPPPPPLPSSARKNGGGGCGMKFGNKPAPVRIEGFNCGRNCSISAVA</sequence>
<gene>
    <name evidence="2" type="ORF">CEPIT_LOCUS41042</name>
</gene>
<proteinExistence type="predicted"/>
<feature type="region of interest" description="Disordered" evidence="1">
    <location>
        <begin position="121"/>
        <end position="159"/>
    </location>
</feature>
<accession>A0AAV0G830</accession>
<dbReference type="Proteomes" id="UP001152523">
    <property type="component" value="Unassembled WGS sequence"/>
</dbReference>
<organism evidence="2 3">
    <name type="scientific">Cuscuta epithymum</name>
    <dbReference type="NCBI Taxonomy" id="186058"/>
    <lineage>
        <taxon>Eukaryota</taxon>
        <taxon>Viridiplantae</taxon>
        <taxon>Streptophyta</taxon>
        <taxon>Embryophyta</taxon>
        <taxon>Tracheophyta</taxon>
        <taxon>Spermatophyta</taxon>
        <taxon>Magnoliopsida</taxon>
        <taxon>eudicotyledons</taxon>
        <taxon>Gunneridae</taxon>
        <taxon>Pentapetalae</taxon>
        <taxon>asterids</taxon>
        <taxon>lamiids</taxon>
        <taxon>Solanales</taxon>
        <taxon>Convolvulaceae</taxon>
        <taxon>Cuscuteae</taxon>
        <taxon>Cuscuta</taxon>
        <taxon>Cuscuta subgen. Cuscuta</taxon>
    </lineage>
</organism>
<evidence type="ECO:0000256" key="1">
    <source>
        <dbReference type="SAM" id="MobiDB-lite"/>
    </source>
</evidence>
<dbReference type="PANTHER" id="PTHR33384">
    <property type="entry name" value="EXPRESSED PROTEIN"/>
    <property type="match status" value="1"/>
</dbReference>